<reference evidence="1 2" key="1">
    <citation type="submission" date="2018-06" db="EMBL/GenBank/DDBJ databases">
        <title>Comparative genomics reveals the genomic features of Rhizophagus irregularis, R. cerebriforme, R. diaphanum and Gigaspora rosea, and their symbiotic lifestyle signature.</title>
        <authorList>
            <person name="Morin E."/>
            <person name="San Clemente H."/>
            <person name="Chen E.C.H."/>
            <person name="De La Providencia I."/>
            <person name="Hainaut M."/>
            <person name="Kuo A."/>
            <person name="Kohler A."/>
            <person name="Murat C."/>
            <person name="Tang N."/>
            <person name="Roy S."/>
            <person name="Loubradou J."/>
            <person name="Henrissat B."/>
            <person name="Grigoriev I.V."/>
            <person name="Corradi N."/>
            <person name="Roux C."/>
            <person name="Martin F.M."/>
        </authorList>
    </citation>
    <scope>NUCLEOTIDE SEQUENCE [LARGE SCALE GENOMIC DNA]</scope>
    <source>
        <strain evidence="1 2">DAOM 227022</strain>
    </source>
</reference>
<organism evidence="1 2">
    <name type="scientific">Glomus cerebriforme</name>
    <dbReference type="NCBI Taxonomy" id="658196"/>
    <lineage>
        <taxon>Eukaryota</taxon>
        <taxon>Fungi</taxon>
        <taxon>Fungi incertae sedis</taxon>
        <taxon>Mucoromycota</taxon>
        <taxon>Glomeromycotina</taxon>
        <taxon>Glomeromycetes</taxon>
        <taxon>Glomerales</taxon>
        <taxon>Glomeraceae</taxon>
        <taxon>Glomus</taxon>
    </lineage>
</organism>
<evidence type="ECO:0000313" key="1">
    <source>
        <dbReference type="EMBL" id="RIA92815.1"/>
    </source>
</evidence>
<gene>
    <name evidence="1" type="ORF">C1645_820219</name>
</gene>
<dbReference type="AlphaFoldDB" id="A0A397T8Y0"/>
<comment type="caution">
    <text evidence="1">The sequence shown here is derived from an EMBL/GenBank/DDBJ whole genome shotgun (WGS) entry which is preliminary data.</text>
</comment>
<sequence>MPPTYQKLKDPHIARFRSLKNFDRIIDEKTVRYSEEEIDSHEYLPCISLFDNLYMNYTISSPSGYGGGERTKIVGKRLFPEKFSQDTLFSRKKLNKDQLQEFNTTLQAISIWKIDQFEGVIQSTKCTIMTTNLLGLCDEYNQNNLGIINDDDDQCQNLAEAIGLQELQEDINNIGTAAFEVFPLLLDEPNNESNMRNEFENENETINILLITFPDLNYILNQRPVPQKQFETFDLLFIPKGFLYFKALIDT</sequence>
<keyword evidence="2" id="KW-1185">Reference proteome</keyword>
<dbReference type="EMBL" id="QKYT01000117">
    <property type="protein sequence ID" value="RIA92815.1"/>
    <property type="molecule type" value="Genomic_DNA"/>
</dbReference>
<protein>
    <submittedName>
        <fullName evidence="1">Uncharacterized protein</fullName>
    </submittedName>
</protein>
<evidence type="ECO:0000313" key="2">
    <source>
        <dbReference type="Proteomes" id="UP000265703"/>
    </source>
</evidence>
<dbReference type="Proteomes" id="UP000265703">
    <property type="component" value="Unassembled WGS sequence"/>
</dbReference>
<proteinExistence type="predicted"/>
<accession>A0A397T8Y0</accession>
<name>A0A397T8Y0_9GLOM</name>
<dbReference type="OrthoDB" id="2390715at2759"/>